<dbReference type="EMBL" id="JAIWYP010000008">
    <property type="protein sequence ID" value="KAH3789025.1"/>
    <property type="molecule type" value="Genomic_DNA"/>
</dbReference>
<sequence length="121" mass="14148">MIITASMINQKEYEILNAIRIQLYGRVSAKVTSTRQVSAVRSIFDDQKRKEQFEFAHPEMSENDGDQPLCTLFASNFDDLNRLQELIQLRYESFWSPETLSPRYRLTAHRELFGCIGDIVR</sequence>
<organism evidence="1 2">
    <name type="scientific">Dreissena polymorpha</name>
    <name type="common">Zebra mussel</name>
    <name type="synonym">Mytilus polymorpha</name>
    <dbReference type="NCBI Taxonomy" id="45954"/>
    <lineage>
        <taxon>Eukaryota</taxon>
        <taxon>Metazoa</taxon>
        <taxon>Spiralia</taxon>
        <taxon>Lophotrochozoa</taxon>
        <taxon>Mollusca</taxon>
        <taxon>Bivalvia</taxon>
        <taxon>Autobranchia</taxon>
        <taxon>Heteroconchia</taxon>
        <taxon>Euheterodonta</taxon>
        <taxon>Imparidentia</taxon>
        <taxon>Neoheterodontei</taxon>
        <taxon>Myida</taxon>
        <taxon>Dreissenoidea</taxon>
        <taxon>Dreissenidae</taxon>
        <taxon>Dreissena</taxon>
    </lineage>
</organism>
<accession>A0A9D4EYB5</accession>
<evidence type="ECO:0000313" key="1">
    <source>
        <dbReference type="EMBL" id="KAH3789025.1"/>
    </source>
</evidence>
<dbReference type="Proteomes" id="UP000828390">
    <property type="component" value="Unassembled WGS sequence"/>
</dbReference>
<reference evidence="1" key="1">
    <citation type="journal article" date="2019" name="bioRxiv">
        <title>The Genome of the Zebra Mussel, Dreissena polymorpha: A Resource for Invasive Species Research.</title>
        <authorList>
            <person name="McCartney M.A."/>
            <person name="Auch B."/>
            <person name="Kono T."/>
            <person name="Mallez S."/>
            <person name="Zhang Y."/>
            <person name="Obille A."/>
            <person name="Becker A."/>
            <person name="Abrahante J.E."/>
            <person name="Garbe J."/>
            <person name="Badalamenti J.P."/>
            <person name="Herman A."/>
            <person name="Mangelson H."/>
            <person name="Liachko I."/>
            <person name="Sullivan S."/>
            <person name="Sone E.D."/>
            <person name="Koren S."/>
            <person name="Silverstein K.A.T."/>
            <person name="Beckman K.B."/>
            <person name="Gohl D.M."/>
        </authorList>
    </citation>
    <scope>NUCLEOTIDE SEQUENCE</scope>
    <source>
        <strain evidence="1">Duluth1</strain>
        <tissue evidence="1">Whole animal</tissue>
    </source>
</reference>
<keyword evidence="2" id="KW-1185">Reference proteome</keyword>
<name>A0A9D4EYB5_DREPO</name>
<evidence type="ECO:0000313" key="2">
    <source>
        <dbReference type="Proteomes" id="UP000828390"/>
    </source>
</evidence>
<comment type="caution">
    <text evidence="1">The sequence shown here is derived from an EMBL/GenBank/DDBJ whole genome shotgun (WGS) entry which is preliminary data.</text>
</comment>
<protein>
    <submittedName>
        <fullName evidence="1">Uncharacterized protein</fullName>
    </submittedName>
</protein>
<reference evidence="1" key="2">
    <citation type="submission" date="2020-11" db="EMBL/GenBank/DDBJ databases">
        <authorList>
            <person name="McCartney M.A."/>
            <person name="Auch B."/>
            <person name="Kono T."/>
            <person name="Mallez S."/>
            <person name="Becker A."/>
            <person name="Gohl D.M."/>
            <person name="Silverstein K.A.T."/>
            <person name="Koren S."/>
            <person name="Bechman K.B."/>
            <person name="Herman A."/>
            <person name="Abrahante J.E."/>
            <person name="Garbe J."/>
        </authorList>
    </citation>
    <scope>NUCLEOTIDE SEQUENCE</scope>
    <source>
        <strain evidence="1">Duluth1</strain>
        <tissue evidence="1">Whole animal</tissue>
    </source>
</reference>
<proteinExistence type="predicted"/>
<dbReference type="AlphaFoldDB" id="A0A9D4EYB5"/>
<gene>
    <name evidence="1" type="ORF">DPMN_167192</name>
</gene>